<evidence type="ECO:0000313" key="2">
    <source>
        <dbReference type="Proteomes" id="UP000835052"/>
    </source>
</evidence>
<accession>A0A8S1GU23</accession>
<keyword evidence="2" id="KW-1185">Reference proteome</keyword>
<protein>
    <submittedName>
        <fullName evidence="1">Uncharacterized protein</fullName>
    </submittedName>
</protein>
<proteinExistence type="predicted"/>
<comment type="caution">
    <text evidence="1">The sequence shown here is derived from an EMBL/GenBank/DDBJ whole genome shotgun (WGS) entry which is preliminary data.</text>
</comment>
<dbReference type="Proteomes" id="UP000835052">
    <property type="component" value="Unassembled WGS sequence"/>
</dbReference>
<sequence length="97" mass="11317">MRALSTWILCERRVFGANQRLVTSNGRFLSSFGISPLRYHVEQFDRRNTLSRLSLDNNTACGLGDPFGDFVRQEKFLSSVTRCLALSQQTQKWDWKW</sequence>
<organism evidence="1 2">
    <name type="scientific">Caenorhabditis auriculariae</name>
    <dbReference type="NCBI Taxonomy" id="2777116"/>
    <lineage>
        <taxon>Eukaryota</taxon>
        <taxon>Metazoa</taxon>
        <taxon>Ecdysozoa</taxon>
        <taxon>Nematoda</taxon>
        <taxon>Chromadorea</taxon>
        <taxon>Rhabditida</taxon>
        <taxon>Rhabditina</taxon>
        <taxon>Rhabditomorpha</taxon>
        <taxon>Rhabditoidea</taxon>
        <taxon>Rhabditidae</taxon>
        <taxon>Peloderinae</taxon>
        <taxon>Caenorhabditis</taxon>
    </lineage>
</organism>
<dbReference type="EMBL" id="CAJGYM010000006">
    <property type="protein sequence ID" value="CAD6187166.1"/>
    <property type="molecule type" value="Genomic_DNA"/>
</dbReference>
<reference evidence="1" key="1">
    <citation type="submission" date="2020-10" db="EMBL/GenBank/DDBJ databases">
        <authorList>
            <person name="Kikuchi T."/>
        </authorList>
    </citation>
    <scope>NUCLEOTIDE SEQUENCE</scope>
    <source>
        <strain evidence="1">NKZ352</strain>
    </source>
</reference>
<dbReference type="AlphaFoldDB" id="A0A8S1GU23"/>
<gene>
    <name evidence="1" type="ORF">CAUJ_LOCUS3085</name>
</gene>
<name>A0A8S1GU23_9PELO</name>
<evidence type="ECO:0000313" key="1">
    <source>
        <dbReference type="EMBL" id="CAD6187166.1"/>
    </source>
</evidence>